<keyword evidence="4" id="KW-1185">Reference proteome</keyword>
<dbReference type="RefSeq" id="XP_044552289.1">
    <property type="nucleotide sequence ID" value="XM_044694268.1"/>
</dbReference>
<feature type="compositionally biased region" description="Basic residues" evidence="1">
    <location>
        <begin position="90"/>
        <end position="100"/>
    </location>
</feature>
<dbReference type="InterPro" id="IPR036249">
    <property type="entry name" value="Thioredoxin-like_sf"/>
</dbReference>
<dbReference type="Pfam" id="PF00085">
    <property type="entry name" value="Thioredoxin"/>
    <property type="match status" value="1"/>
</dbReference>
<dbReference type="InterPro" id="IPR051766">
    <property type="entry name" value="TXND_domain-containing"/>
</dbReference>
<feature type="compositionally biased region" description="Polar residues" evidence="1">
    <location>
        <begin position="149"/>
        <end position="161"/>
    </location>
</feature>
<organism evidence="3 4">
    <name type="scientific">Naegleria lovaniensis</name>
    <name type="common">Amoeba</name>
    <dbReference type="NCBI Taxonomy" id="51637"/>
    <lineage>
        <taxon>Eukaryota</taxon>
        <taxon>Discoba</taxon>
        <taxon>Heterolobosea</taxon>
        <taxon>Tetramitia</taxon>
        <taxon>Eutetramitia</taxon>
        <taxon>Vahlkampfiidae</taxon>
        <taxon>Naegleria</taxon>
    </lineage>
</organism>
<dbReference type="PANTHER" id="PTHR46135:SF3">
    <property type="entry name" value="NME_NM23 FAMILY MEMBER 8"/>
    <property type="match status" value="1"/>
</dbReference>
<evidence type="ECO:0000259" key="2">
    <source>
        <dbReference type="Pfam" id="PF00085"/>
    </source>
</evidence>
<evidence type="ECO:0000313" key="3">
    <source>
        <dbReference type="EMBL" id="KAG2388297.1"/>
    </source>
</evidence>
<proteinExistence type="predicted"/>
<protein>
    <recommendedName>
        <fullName evidence="2">Thioredoxin domain-containing protein</fullName>
    </recommendedName>
</protein>
<dbReference type="GeneID" id="68092923"/>
<feature type="region of interest" description="Disordered" evidence="1">
    <location>
        <begin position="149"/>
        <end position="190"/>
    </location>
</feature>
<feature type="domain" description="Thioredoxin" evidence="2">
    <location>
        <begin position="14"/>
        <end position="68"/>
    </location>
</feature>
<evidence type="ECO:0000256" key="1">
    <source>
        <dbReference type="SAM" id="MobiDB-lite"/>
    </source>
</evidence>
<dbReference type="InterPro" id="IPR013766">
    <property type="entry name" value="Thioredoxin_domain"/>
</dbReference>
<reference evidence="3 4" key="1">
    <citation type="journal article" date="2018" name="BMC Genomics">
        <title>The genome of Naegleria lovaniensis, the basis for a comparative approach to unravel pathogenicity factors of the human pathogenic amoeba N. fowleri.</title>
        <authorList>
            <person name="Liechti N."/>
            <person name="Schurch N."/>
            <person name="Bruggmann R."/>
            <person name="Wittwer M."/>
        </authorList>
    </citation>
    <scope>NUCLEOTIDE SEQUENCE [LARGE SCALE GENOMIC DNA]</scope>
    <source>
        <strain evidence="3 4">ATCC 30569</strain>
    </source>
</reference>
<gene>
    <name evidence="3" type="ORF">C9374_000461</name>
</gene>
<sequence>MQKHSSTKIEFQLQVQNHKEFEKELSKSKQNGTLLIVDVFADWVGSCKVITPYFQKYYLESNEECPMSFVCLNSDLIIQSVREEPVEKQHAKHSILRRNSSKSLMRTGSKSALERPTLDTNGSNSNNTSMNHSMNQDIITATMPILNHDSSTVESSESAGASLQNNSPNHSNQSPQKFQNNNNNKDDTQRSQWVPLIESLKGKSRPTFLFYKGGSLVEVVKGVNISRINQLLKTLIAEYVREHGSSVAATAVDSILDVSPSLSNDISSNSGDTDDF</sequence>
<dbReference type="SUPFAM" id="SSF52833">
    <property type="entry name" value="Thioredoxin-like"/>
    <property type="match status" value="1"/>
</dbReference>
<dbReference type="AlphaFoldDB" id="A0AA88GSX7"/>
<feature type="compositionally biased region" description="Low complexity" evidence="1">
    <location>
        <begin position="162"/>
        <end position="183"/>
    </location>
</feature>
<dbReference type="EMBL" id="PYSW02000010">
    <property type="protein sequence ID" value="KAG2388297.1"/>
    <property type="molecule type" value="Genomic_DNA"/>
</dbReference>
<feature type="compositionally biased region" description="Polar residues" evidence="1">
    <location>
        <begin position="101"/>
        <end position="110"/>
    </location>
</feature>
<accession>A0AA88GSX7</accession>
<dbReference type="Gene3D" id="3.40.30.10">
    <property type="entry name" value="Glutaredoxin"/>
    <property type="match status" value="1"/>
</dbReference>
<dbReference type="PANTHER" id="PTHR46135">
    <property type="entry name" value="NME/NM23 FAMILY MEMBER 8"/>
    <property type="match status" value="1"/>
</dbReference>
<dbReference type="Proteomes" id="UP000816034">
    <property type="component" value="Unassembled WGS sequence"/>
</dbReference>
<name>A0AA88GSX7_NAELO</name>
<feature type="region of interest" description="Disordered" evidence="1">
    <location>
        <begin position="87"/>
        <end position="132"/>
    </location>
</feature>
<comment type="caution">
    <text evidence="3">The sequence shown here is derived from an EMBL/GenBank/DDBJ whole genome shotgun (WGS) entry which is preliminary data.</text>
</comment>
<feature type="compositionally biased region" description="Low complexity" evidence="1">
    <location>
        <begin position="120"/>
        <end position="132"/>
    </location>
</feature>
<evidence type="ECO:0000313" key="4">
    <source>
        <dbReference type="Proteomes" id="UP000816034"/>
    </source>
</evidence>